<dbReference type="InterPro" id="IPR036388">
    <property type="entry name" value="WH-like_DNA-bd_sf"/>
</dbReference>
<protein>
    <submittedName>
        <fullName evidence="1">Uncharacterized protein</fullName>
    </submittedName>
</protein>
<dbReference type="AlphaFoldDB" id="A0A1G2KJZ9"/>
<name>A0A1G2KJZ9_9BACT</name>
<evidence type="ECO:0000313" key="1">
    <source>
        <dbReference type="EMBL" id="OGZ98718.1"/>
    </source>
</evidence>
<accession>A0A1G2KJZ9</accession>
<dbReference type="STRING" id="1802270.A3C07_00320"/>
<dbReference type="Proteomes" id="UP000179023">
    <property type="component" value="Unassembled WGS sequence"/>
</dbReference>
<dbReference type="Gene3D" id="1.10.10.10">
    <property type="entry name" value="Winged helix-like DNA-binding domain superfamily/Winged helix DNA-binding domain"/>
    <property type="match status" value="1"/>
</dbReference>
<proteinExistence type="predicted"/>
<sequence>MGGIGSGRHTKVDNQKVVDLRLEHSDYSCAKIGREIGLARERVRQILKKAGRFTRVSCYCYFCGQAFRQKELRATSVIVKRGNGRIGKRIFQCISCARRRKKERWVTLECEVCHKKFERRRSKVQQAIKLGYRHTRCSDRCKGLWLKLNSKGHPPPQIPPRL</sequence>
<gene>
    <name evidence="1" type="ORF">A3C07_00320</name>
</gene>
<dbReference type="EMBL" id="MHQI01000058">
    <property type="protein sequence ID" value="OGZ98718.1"/>
    <property type="molecule type" value="Genomic_DNA"/>
</dbReference>
<comment type="caution">
    <text evidence="1">The sequence shown here is derived from an EMBL/GenBank/DDBJ whole genome shotgun (WGS) entry which is preliminary data.</text>
</comment>
<reference evidence="1 2" key="1">
    <citation type="journal article" date="2016" name="Nat. Commun.">
        <title>Thousands of microbial genomes shed light on interconnected biogeochemical processes in an aquifer system.</title>
        <authorList>
            <person name="Anantharaman K."/>
            <person name="Brown C.T."/>
            <person name="Hug L.A."/>
            <person name="Sharon I."/>
            <person name="Castelle C.J."/>
            <person name="Probst A.J."/>
            <person name="Thomas B.C."/>
            <person name="Singh A."/>
            <person name="Wilkins M.J."/>
            <person name="Karaoz U."/>
            <person name="Brodie E.L."/>
            <person name="Williams K.H."/>
            <person name="Hubbard S.S."/>
            <person name="Banfield J.F."/>
        </authorList>
    </citation>
    <scope>NUCLEOTIDE SEQUENCE [LARGE SCALE GENOMIC DNA]</scope>
</reference>
<evidence type="ECO:0000313" key="2">
    <source>
        <dbReference type="Proteomes" id="UP000179023"/>
    </source>
</evidence>
<organism evidence="1 2">
    <name type="scientific">Candidatus Sungbacteria bacterium RIFCSPHIGHO2_02_FULL_47_11</name>
    <dbReference type="NCBI Taxonomy" id="1802270"/>
    <lineage>
        <taxon>Bacteria</taxon>
        <taxon>Candidatus Sungiibacteriota</taxon>
    </lineage>
</organism>